<dbReference type="InterPro" id="IPR002509">
    <property type="entry name" value="NODB_dom"/>
</dbReference>
<dbReference type="Pfam" id="PF01522">
    <property type="entry name" value="Polysacc_deac_1"/>
    <property type="match status" value="1"/>
</dbReference>
<dbReference type="Proteomes" id="UP001521150">
    <property type="component" value="Unassembled WGS sequence"/>
</dbReference>
<dbReference type="InterPro" id="IPR050248">
    <property type="entry name" value="Polysacc_deacetylase_ArnD"/>
</dbReference>
<dbReference type="PROSITE" id="PS51677">
    <property type="entry name" value="NODB"/>
    <property type="match status" value="1"/>
</dbReference>
<evidence type="ECO:0000259" key="1">
    <source>
        <dbReference type="PROSITE" id="PS51677"/>
    </source>
</evidence>
<sequence>MLTYDDGPDPGGTEQVLAALADHGATATFFALLSRARRHPQLLAEVVAAGHEIGLHGVDHRRLTGFTPTEVQRRTRDAKAELEDLIGRGIRWFRPPYGKQTFGIWRAINRCGLVSVSWGRDMLDWQDVPQTQRVAAALKGGLPGTIVLAHDGFAGPDDGADDGPPPVFDRGELARLVLEAYGEQGLVGRSLADALIEGKQVRRPWFKH</sequence>
<name>A0ABS8ZWW3_9PSEU</name>
<gene>
    <name evidence="2" type="ORF">LWC34_54590</name>
</gene>
<feature type="domain" description="NodB homology" evidence="1">
    <location>
        <begin position="1"/>
        <end position="189"/>
    </location>
</feature>
<dbReference type="CDD" id="cd10917">
    <property type="entry name" value="CE4_NodB_like_6s_7s"/>
    <property type="match status" value="1"/>
</dbReference>
<dbReference type="PANTHER" id="PTHR10587">
    <property type="entry name" value="GLYCOSYL TRANSFERASE-RELATED"/>
    <property type="match status" value="1"/>
</dbReference>
<accession>A0ABS8ZWW3</accession>
<dbReference type="Gene3D" id="3.20.20.370">
    <property type="entry name" value="Glycoside hydrolase/deacetylase"/>
    <property type="match status" value="1"/>
</dbReference>
<evidence type="ECO:0000313" key="2">
    <source>
        <dbReference type="EMBL" id="MCE7011788.1"/>
    </source>
</evidence>
<dbReference type="InterPro" id="IPR011330">
    <property type="entry name" value="Glyco_hydro/deAcase_b/a-brl"/>
</dbReference>
<dbReference type="SUPFAM" id="SSF88713">
    <property type="entry name" value="Glycoside hydrolase/deacetylase"/>
    <property type="match status" value="1"/>
</dbReference>
<reference evidence="2 3" key="1">
    <citation type="submission" date="2021-12" db="EMBL/GenBank/DDBJ databases">
        <title>Genome sequence of Kibdelosporangium philippinense ATCC 49844.</title>
        <authorList>
            <person name="Fedorov E.A."/>
            <person name="Omeragic M."/>
            <person name="Shalygina K.F."/>
            <person name="Maclea K.S."/>
        </authorList>
    </citation>
    <scope>NUCLEOTIDE SEQUENCE [LARGE SCALE GENOMIC DNA]</scope>
    <source>
        <strain evidence="2 3">ATCC 49844</strain>
    </source>
</reference>
<evidence type="ECO:0000313" key="3">
    <source>
        <dbReference type="Proteomes" id="UP001521150"/>
    </source>
</evidence>
<proteinExistence type="predicted"/>
<dbReference type="PANTHER" id="PTHR10587:SF137">
    <property type="entry name" value="4-DEOXY-4-FORMAMIDO-L-ARABINOSE-PHOSPHOUNDECAPRENOL DEFORMYLASE ARND-RELATED"/>
    <property type="match status" value="1"/>
</dbReference>
<organism evidence="2 3">
    <name type="scientific">Kibdelosporangium philippinense</name>
    <dbReference type="NCBI Taxonomy" id="211113"/>
    <lineage>
        <taxon>Bacteria</taxon>
        <taxon>Bacillati</taxon>
        <taxon>Actinomycetota</taxon>
        <taxon>Actinomycetes</taxon>
        <taxon>Pseudonocardiales</taxon>
        <taxon>Pseudonocardiaceae</taxon>
        <taxon>Kibdelosporangium</taxon>
    </lineage>
</organism>
<keyword evidence="3" id="KW-1185">Reference proteome</keyword>
<comment type="caution">
    <text evidence="2">The sequence shown here is derived from an EMBL/GenBank/DDBJ whole genome shotgun (WGS) entry which is preliminary data.</text>
</comment>
<dbReference type="EMBL" id="JAJVCN010000005">
    <property type="protein sequence ID" value="MCE7011788.1"/>
    <property type="molecule type" value="Genomic_DNA"/>
</dbReference>
<protein>
    <submittedName>
        <fullName evidence="2">Polysaccharide deacetylase family protein</fullName>
    </submittedName>
</protein>